<dbReference type="Gene3D" id="2.30.30.40">
    <property type="entry name" value="SH3 Domains"/>
    <property type="match status" value="1"/>
</dbReference>
<sequence length="182" mass="20347">MSAASTAYLKLADYFIRCRDNAANLPEEQEVTPYWSGVGFSLNGHRLVAPLTEVAEILSPPACARVPGAQDWVRGVANVRGRLMTVTDLNRFLERASEVAEGRRRLLVLDRDELYTGVMVDDVLGMQHFPVENRVTAPPRPEESPMAAYLDGGYRRDGEYWSVFSLARLARDPRFMRAASGE</sequence>
<dbReference type="PANTHER" id="PTHR22617:SF43">
    <property type="entry name" value="PROTEIN PILI"/>
    <property type="match status" value="1"/>
</dbReference>
<dbReference type="KEGG" id="axe:P40_00340"/>
<protein>
    <submittedName>
        <fullName evidence="2">Chemotaxis protein CheW</fullName>
    </submittedName>
</protein>
<feature type="domain" description="CheW-like" evidence="1">
    <location>
        <begin position="34"/>
        <end position="175"/>
    </location>
</feature>
<keyword evidence="3" id="KW-1185">Reference proteome</keyword>
<dbReference type="PROSITE" id="PS50851">
    <property type="entry name" value="CHEW"/>
    <property type="match status" value="1"/>
</dbReference>
<dbReference type="Gene3D" id="2.40.50.180">
    <property type="entry name" value="CheA-289, Domain 4"/>
    <property type="match status" value="1"/>
</dbReference>
<dbReference type="AlphaFoldDB" id="A0A9Q3W2J1"/>
<dbReference type="SMART" id="SM00260">
    <property type="entry name" value="CheW"/>
    <property type="match status" value="1"/>
</dbReference>
<evidence type="ECO:0000259" key="1">
    <source>
        <dbReference type="PROSITE" id="PS50851"/>
    </source>
</evidence>
<dbReference type="RefSeq" id="WP_022997460.1">
    <property type="nucleotide sequence ID" value="NZ_CBDDTQ010000003.1"/>
</dbReference>
<dbReference type="Pfam" id="PF01584">
    <property type="entry name" value="CheW"/>
    <property type="match status" value="1"/>
</dbReference>
<comment type="caution">
    <text evidence="2">The sequence shown here is derived from an EMBL/GenBank/DDBJ whole genome shotgun (WGS) entry which is preliminary data.</text>
</comment>
<gene>
    <name evidence="2" type="ORF">LZG35_01780</name>
</gene>
<evidence type="ECO:0000313" key="2">
    <source>
        <dbReference type="EMBL" id="MCE7507349.1"/>
    </source>
</evidence>
<dbReference type="GO" id="GO:0007165">
    <property type="term" value="P:signal transduction"/>
    <property type="evidence" value="ECO:0007669"/>
    <property type="project" value="InterPro"/>
</dbReference>
<evidence type="ECO:0000313" key="3">
    <source>
        <dbReference type="Proteomes" id="UP001107961"/>
    </source>
</evidence>
<dbReference type="GO" id="GO:0005829">
    <property type="term" value="C:cytosol"/>
    <property type="evidence" value="ECO:0007669"/>
    <property type="project" value="TreeGrafter"/>
</dbReference>
<organism evidence="2 3">
    <name type="scientific">Alloalcanivorax xenomutans</name>
    <dbReference type="NCBI Taxonomy" id="1094342"/>
    <lineage>
        <taxon>Bacteria</taxon>
        <taxon>Pseudomonadati</taxon>
        <taxon>Pseudomonadota</taxon>
        <taxon>Gammaproteobacteria</taxon>
        <taxon>Oceanospirillales</taxon>
        <taxon>Alcanivoracaceae</taxon>
        <taxon>Alloalcanivorax</taxon>
    </lineage>
</organism>
<dbReference type="PANTHER" id="PTHR22617">
    <property type="entry name" value="CHEMOTAXIS SENSOR HISTIDINE KINASE-RELATED"/>
    <property type="match status" value="1"/>
</dbReference>
<dbReference type="InterPro" id="IPR039315">
    <property type="entry name" value="CheW"/>
</dbReference>
<name>A0A9Q3W2J1_9GAMM</name>
<dbReference type="GO" id="GO:0006935">
    <property type="term" value="P:chemotaxis"/>
    <property type="evidence" value="ECO:0007669"/>
    <property type="project" value="InterPro"/>
</dbReference>
<dbReference type="InterPro" id="IPR036061">
    <property type="entry name" value="CheW-like_dom_sf"/>
</dbReference>
<dbReference type="InterPro" id="IPR002545">
    <property type="entry name" value="CheW-lke_dom"/>
</dbReference>
<dbReference type="EMBL" id="JAJVKT010000002">
    <property type="protein sequence ID" value="MCE7507349.1"/>
    <property type="molecule type" value="Genomic_DNA"/>
</dbReference>
<dbReference type="Proteomes" id="UP001107961">
    <property type="component" value="Unassembled WGS sequence"/>
</dbReference>
<proteinExistence type="predicted"/>
<accession>A0A9Q3W2J1</accession>
<dbReference type="SUPFAM" id="SSF50341">
    <property type="entry name" value="CheW-like"/>
    <property type="match status" value="1"/>
</dbReference>
<dbReference type="GeneID" id="94684821"/>
<reference evidence="2" key="1">
    <citation type="submission" date="2022-01" db="EMBL/GenBank/DDBJ databases">
        <authorList>
            <person name="Karlyshev A.V."/>
            <person name="Jaspars M."/>
        </authorList>
    </citation>
    <scope>NUCLEOTIDE SEQUENCE</scope>
    <source>
        <strain evidence="2">AGSA3-2</strain>
    </source>
</reference>